<name>A0A194VKT6_CYTMA</name>
<dbReference type="OrthoDB" id="5386682at2759"/>
<feature type="domain" description="Heterokaryon incompatibility" evidence="1">
    <location>
        <begin position="152"/>
        <end position="283"/>
    </location>
</feature>
<proteinExistence type="predicted"/>
<evidence type="ECO:0000259" key="1">
    <source>
        <dbReference type="Pfam" id="PF06985"/>
    </source>
</evidence>
<dbReference type="PANTHER" id="PTHR24148">
    <property type="entry name" value="ANKYRIN REPEAT DOMAIN-CONTAINING PROTEIN 39 HOMOLOG-RELATED"/>
    <property type="match status" value="1"/>
</dbReference>
<reference evidence="2" key="1">
    <citation type="submission" date="2014-12" db="EMBL/GenBank/DDBJ databases">
        <title>Genome Sequence of Valsa Canker Pathogens Uncovers a Specific Adaption of Colonization on Woody Bark.</title>
        <authorList>
            <person name="Yin Z."/>
            <person name="Liu H."/>
            <person name="Gao X."/>
            <person name="Li Z."/>
            <person name="Song N."/>
            <person name="Ke X."/>
            <person name="Dai Q."/>
            <person name="Wu Y."/>
            <person name="Sun Y."/>
            <person name="Xu J.-R."/>
            <person name="Kang Z.K."/>
            <person name="Wang L."/>
            <person name="Huang L."/>
        </authorList>
    </citation>
    <scope>NUCLEOTIDE SEQUENCE [LARGE SCALE GENOMIC DNA]</scope>
    <source>
        <strain evidence="2">03-8</strain>
    </source>
</reference>
<gene>
    <name evidence="2" type="ORF">VM1G_00085</name>
</gene>
<dbReference type="EMBL" id="CM003098">
    <property type="protein sequence ID" value="KUI64769.1"/>
    <property type="molecule type" value="Genomic_DNA"/>
</dbReference>
<accession>A0A194VKT6</accession>
<dbReference type="Pfam" id="PF06985">
    <property type="entry name" value="HET"/>
    <property type="match status" value="1"/>
</dbReference>
<dbReference type="Proteomes" id="UP000078559">
    <property type="component" value="Chromosome 1"/>
</dbReference>
<dbReference type="InterPro" id="IPR052895">
    <property type="entry name" value="HetReg/Transcr_Mod"/>
</dbReference>
<sequence>MATQIMIGCSTRNLHYKKLSLDPDRPDIRLLEVRPAQSIRDTISGRLVNLPLTPDLDYVGLSALYGGANETEPINIDGRRIDVPANLGQALRHLRTVFWPTPAGPSTSASAGIKVEGIGTSGQDRESVRKKPHWLRHLLRSFGLPSLDVDRSKDQNTLRIWIDAFCINERDAREQKEQHTLMATAYRHARTVVGWLGPKDETSDLAVRIIREVDRAVPPNFGSPEDKALHPENYAPHYVWMSDIQHLWQLPEGVTDPRDSDNFIAMSNFLSRQYFQRDWILNEIAMATFPTFLIGKDIVSWCEVLRWNRFNEELTDVGAALFPDEFRKVIDSFMPLGTVYTMLKEFERTRDNKTTDIDARTMVQSSLSSYSM</sequence>
<dbReference type="AlphaFoldDB" id="A0A194VKT6"/>
<evidence type="ECO:0000313" key="3">
    <source>
        <dbReference type="Proteomes" id="UP000078559"/>
    </source>
</evidence>
<dbReference type="InterPro" id="IPR010730">
    <property type="entry name" value="HET"/>
</dbReference>
<evidence type="ECO:0000313" key="2">
    <source>
        <dbReference type="EMBL" id="KUI64769.1"/>
    </source>
</evidence>
<keyword evidence="3" id="KW-1185">Reference proteome</keyword>
<organism evidence="2 3">
    <name type="scientific">Cytospora mali</name>
    <name type="common">Apple Valsa canker fungus</name>
    <name type="synonym">Valsa mali</name>
    <dbReference type="NCBI Taxonomy" id="578113"/>
    <lineage>
        <taxon>Eukaryota</taxon>
        <taxon>Fungi</taxon>
        <taxon>Dikarya</taxon>
        <taxon>Ascomycota</taxon>
        <taxon>Pezizomycotina</taxon>
        <taxon>Sordariomycetes</taxon>
        <taxon>Sordariomycetidae</taxon>
        <taxon>Diaporthales</taxon>
        <taxon>Cytosporaceae</taxon>
        <taxon>Cytospora</taxon>
    </lineage>
</organism>
<protein>
    <submittedName>
        <fullName evidence="2">Heterokaryon incompatibility protein 6, OR allele</fullName>
    </submittedName>
</protein>
<dbReference type="PANTHER" id="PTHR24148:SF64">
    <property type="entry name" value="HETEROKARYON INCOMPATIBILITY DOMAIN-CONTAINING PROTEIN"/>
    <property type="match status" value="1"/>
</dbReference>